<feature type="transmembrane region" description="Helical" evidence="1">
    <location>
        <begin position="141"/>
        <end position="161"/>
    </location>
</feature>
<evidence type="ECO:0000313" key="2">
    <source>
        <dbReference type="EMBL" id="KFH44479.1"/>
    </source>
</evidence>
<protein>
    <submittedName>
        <fullName evidence="2">Putative endoplasmic reticulum membrane protein-like protein</fullName>
    </submittedName>
</protein>
<keyword evidence="1" id="KW-1133">Transmembrane helix</keyword>
<sequence>MSLDLEHHLVFYGAYHHNKVNVAIHVVCVPLILFSGFTMATYTGTLIELPKWLSVRYLDLNLGTIAAALYSGLYLLLEPVAGFCLAALCLAAAAGSNYLKAQDPDLTLKAAIAVHVICWIAQFVGHGAFEKRAPALLDNLIQALFLAPMFVWLEILFALGYRPELQARVEKKVQAEIAKFRSQAKNGKAS</sequence>
<evidence type="ECO:0000256" key="1">
    <source>
        <dbReference type="SAM" id="Phobius"/>
    </source>
</evidence>
<dbReference type="GO" id="GO:0005783">
    <property type="term" value="C:endoplasmic reticulum"/>
    <property type="evidence" value="ECO:0007669"/>
    <property type="project" value="TreeGrafter"/>
</dbReference>
<dbReference type="GO" id="GO:0046521">
    <property type="term" value="P:sphingoid catabolic process"/>
    <property type="evidence" value="ECO:0007669"/>
    <property type="project" value="TreeGrafter"/>
</dbReference>
<dbReference type="Proteomes" id="UP000029964">
    <property type="component" value="Unassembled WGS sequence"/>
</dbReference>
<dbReference type="PANTHER" id="PTHR28026">
    <property type="entry name" value="DUF962 DOMAIN PROTEIN (AFU_ORTHOLOGUE AFUA_8G05310)"/>
    <property type="match status" value="1"/>
</dbReference>
<proteinExistence type="predicted"/>
<dbReference type="EMBL" id="JPKY01000047">
    <property type="protein sequence ID" value="KFH44479.1"/>
    <property type="molecule type" value="Genomic_DNA"/>
</dbReference>
<feature type="transmembrane region" description="Helical" evidence="1">
    <location>
        <begin position="55"/>
        <end position="74"/>
    </location>
</feature>
<organism evidence="2 3">
    <name type="scientific">Hapsidospora chrysogenum (strain ATCC 11550 / CBS 779.69 / DSM 880 / IAM 14645 / JCM 23072 / IMI 49137)</name>
    <name type="common">Acremonium chrysogenum</name>
    <dbReference type="NCBI Taxonomy" id="857340"/>
    <lineage>
        <taxon>Eukaryota</taxon>
        <taxon>Fungi</taxon>
        <taxon>Dikarya</taxon>
        <taxon>Ascomycota</taxon>
        <taxon>Pezizomycotina</taxon>
        <taxon>Sordariomycetes</taxon>
        <taxon>Hypocreomycetidae</taxon>
        <taxon>Hypocreales</taxon>
        <taxon>Bionectriaceae</taxon>
        <taxon>Hapsidospora</taxon>
    </lineage>
</organism>
<dbReference type="InterPro" id="IPR009305">
    <property type="entry name" value="Mpo1-like"/>
</dbReference>
<comment type="caution">
    <text evidence="2">The sequence shown here is derived from an EMBL/GenBank/DDBJ whole genome shotgun (WGS) entry which is preliminary data.</text>
</comment>
<gene>
    <name evidence="2" type="ORF">ACRE_046980</name>
</gene>
<name>A0A086T547_HAPC1</name>
<reference evidence="3" key="1">
    <citation type="journal article" date="2014" name="Genome Announc.">
        <title>Genome sequence and annotation of Acremonium chrysogenum, producer of the beta-lactam antibiotic cephalosporin C.</title>
        <authorList>
            <person name="Terfehr D."/>
            <person name="Dahlmann T.A."/>
            <person name="Specht T."/>
            <person name="Zadra I."/>
            <person name="Kuernsteiner H."/>
            <person name="Kueck U."/>
        </authorList>
    </citation>
    <scope>NUCLEOTIDE SEQUENCE [LARGE SCALE GENOMIC DNA]</scope>
    <source>
        <strain evidence="3">ATCC 11550 / CBS 779.69 / DSM 880 / IAM 14645 / JCM 23072 / IMI 49137</strain>
    </source>
</reference>
<evidence type="ECO:0000313" key="3">
    <source>
        <dbReference type="Proteomes" id="UP000029964"/>
    </source>
</evidence>
<dbReference type="AlphaFoldDB" id="A0A086T547"/>
<dbReference type="OrthoDB" id="2124888at2759"/>
<dbReference type="HOGENOM" id="CLU_081702_1_1_1"/>
<feature type="transmembrane region" description="Helical" evidence="1">
    <location>
        <begin position="20"/>
        <end position="43"/>
    </location>
</feature>
<dbReference type="GO" id="GO:0016020">
    <property type="term" value="C:membrane"/>
    <property type="evidence" value="ECO:0007669"/>
    <property type="project" value="GOC"/>
</dbReference>
<keyword evidence="3" id="KW-1185">Reference proteome</keyword>
<keyword evidence="1" id="KW-0812">Transmembrane</keyword>
<feature type="transmembrane region" description="Helical" evidence="1">
    <location>
        <begin position="106"/>
        <end position="129"/>
    </location>
</feature>
<dbReference type="Pfam" id="PF06127">
    <property type="entry name" value="Mpo1-like"/>
    <property type="match status" value="1"/>
</dbReference>
<accession>A0A086T547</accession>
<dbReference type="PANTHER" id="PTHR28026:SF9">
    <property type="entry name" value="2-HYDROXY-PALMITIC ACID DIOXYGENASE MPO1"/>
    <property type="match status" value="1"/>
</dbReference>
<keyword evidence="1" id="KW-0472">Membrane</keyword>